<geneLocation type="plasmid" evidence="1">
    <name>unnamed</name>
</geneLocation>
<dbReference type="InterPro" id="IPR046480">
    <property type="entry name" value="DUF6573"/>
</dbReference>
<evidence type="ECO:0000313" key="1">
    <source>
        <dbReference type="EMBL" id="KAB8035629.1"/>
    </source>
</evidence>
<keyword evidence="1" id="KW-0614">Plasmid</keyword>
<keyword evidence="2" id="KW-1185">Reference proteome</keyword>
<dbReference type="OrthoDB" id="4556966at2"/>
<sequence>MKDLFNDFEVISSYTTEQAIEDGVLVNLSDLFKKEVNESGILIPIYCTSSVFNNYIKLTPAAERALNDEKGRAWDLLFMSRQALKSASKEGNIGKSFYFKFYCVVKRVNPTLCTCKVICDGYSFTILEINED</sequence>
<protein>
    <submittedName>
        <fullName evidence="1">Uncharacterized protein</fullName>
    </submittedName>
</protein>
<proteinExistence type="predicted"/>
<comment type="caution">
    <text evidence="1">The sequence shown here is derived from an EMBL/GenBank/DDBJ whole genome shotgun (WGS) entry which is preliminary data.</text>
</comment>
<dbReference type="Proteomes" id="UP000437748">
    <property type="component" value="Unassembled WGS sequence"/>
</dbReference>
<dbReference type="EMBL" id="WFLM01000010">
    <property type="protein sequence ID" value="KAB8035629.1"/>
    <property type="molecule type" value="Genomic_DNA"/>
</dbReference>
<evidence type="ECO:0000313" key="2">
    <source>
        <dbReference type="Proteomes" id="UP000437748"/>
    </source>
</evidence>
<reference evidence="1 2" key="1">
    <citation type="submission" date="2019-10" db="EMBL/GenBank/DDBJ databases">
        <title>New species of Slilvanegrellaceae.</title>
        <authorList>
            <person name="Pitt A."/>
            <person name="Hahn M.W."/>
        </authorList>
    </citation>
    <scope>NUCLEOTIDE SEQUENCE [LARGE SCALE GENOMIC DNA]</scope>
    <source>
        <strain evidence="1 2">SP-Ram-0.45-NSY-1</strain>
        <plasmid evidence="1">unnamed</plasmid>
    </source>
</reference>
<dbReference type="AlphaFoldDB" id="A0A6N6VMM5"/>
<gene>
    <name evidence="1" type="ORF">GCL60_16915</name>
</gene>
<name>A0A6N6VMM5_9BACT</name>
<accession>A0A6N6VMM5</accession>
<dbReference type="Pfam" id="PF20213">
    <property type="entry name" value="DUF6573"/>
    <property type="match status" value="1"/>
</dbReference>
<organism evidence="1 2">
    <name type="scientific">Silvanigrella paludirubra</name>
    <dbReference type="NCBI Taxonomy" id="2499159"/>
    <lineage>
        <taxon>Bacteria</taxon>
        <taxon>Pseudomonadati</taxon>
        <taxon>Bdellovibrionota</taxon>
        <taxon>Oligoflexia</taxon>
        <taxon>Silvanigrellales</taxon>
        <taxon>Silvanigrellaceae</taxon>
        <taxon>Silvanigrella</taxon>
    </lineage>
</organism>
<dbReference type="RefSeq" id="WP_153417817.1">
    <property type="nucleotide sequence ID" value="NZ_CM018765.1"/>
</dbReference>